<evidence type="ECO:0000313" key="1">
    <source>
        <dbReference type="EMBL" id="GGM72581.1"/>
    </source>
</evidence>
<comment type="caution">
    <text evidence="1">The sequence shown here is derived from an EMBL/GenBank/DDBJ whole genome shotgun (WGS) entry which is preliminary data.</text>
</comment>
<keyword evidence="2" id="KW-1185">Reference proteome</keyword>
<name>A0A8J3FX91_9PSEU</name>
<protein>
    <submittedName>
        <fullName evidence="1">Uncharacterized protein</fullName>
    </submittedName>
</protein>
<proteinExistence type="predicted"/>
<reference evidence="1" key="1">
    <citation type="journal article" date="2014" name="Int. J. Syst. Evol. Microbiol.">
        <title>Complete genome sequence of Corynebacterium casei LMG S-19264T (=DSM 44701T), isolated from a smear-ripened cheese.</title>
        <authorList>
            <consortium name="US DOE Joint Genome Institute (JGI-PGF)"/>
            <person name="Walter F."/>
            <person name="Albersmeier A."/>
            <person name="Kalinowski J."/>
            <person name="Ruckert C."/>
        </authorList>
    </citation>
    <scope>NUCLEOTIDE SEQUENCE</scope>
    <source>
        <strain evidence="1">CGMCC 4.5737</strain>
    </source>
</reference>
<accession>A0A8J3FX91</accession>
<dbReference type="AlphaFoldDB" id="A0A8J3FX91"/>
<dbReference type="EMBL" id="BMMK01000029">
    <property type="protein sequence ID" value="GGM72581.1"/>
    <property type="molecule type" value="Genomic_DNA"/>
</dbReference>
<evidence type="ECO:0000313" key="2">
    <source>
        <dbReference type="Proteomes" id="UP000637578"/>
    </source>
</evidence>
<organism evidence="1 2">
    <name type="scientific">Longimycelium tulufanense</name>
    <dbReference type="NCBI Taxonomy" id="907463"/>
    <lineage>
        <taxon>Bacteria</taxon>
        <taxon>Bacillati</taxon>
        <taxon>Actinomycetota</taxon>
        <taxon>Actinomycetes</taxon>
        <taxon>Pseudonocardiales</taxon>
        <taxon>Pseudonocardiaceae</taxon>
        <taxon>Longimycelium</taxon>
    </lineage>
</organism>
<reference evidence="1" key="2">
    <citation type="submission" date="2020-09" db="EMBL/GenBank/DDBJ databases">
        <authorList>
            <person name="Sun Q."/>
            <person name="Zhou Y."/>
        </authorList>
    </citation>
    <scope>NUCLEOTIDE SEQUENCE</scope>
    <source>
        <strain evidence="1">CGMCC 4.5737</strain>
    </source>
</reference>
<gene>
    <name evidence="1" type="ORF">GCM10012275_48980</name>
</gene>
<sequence>MTSSDAGFMPHGELRGHALAEALAASKGARPIESAEDLAVEGVFESDAELDEFLTWVRKERRAHLA</sequence>
<dbReference type="Proteomes" id="UP000637578">
    <property type="component" value="Unassembled WGS sequence"/>
</dbReference>